<proteinExistence type="predicted"/>
<protein>
    <recommendedName>
        <fullName evidence="3">Mechanosensitive ion channel MscS domain-containing protein</fullName>
    </recommendedName>
</protein>
<feature type="transmembrane region" description="Helical" evidence="2">
    <location>
        <begin position="374"/>
        <end position="392"/>
    </location>
</feature>
<feature type="transmembrane region" description="Helical" evidence="2">
    <location>
        <begin position="778"/>
        <end position="802"/>
    </location>
</feature>
<evidence type="ECO:0000256" key="2">
    <source>
        <dbReference type="SAM" id="Phobius"/>
    </source>
</evidence>
<keyword evidence="2" id="KW-0472">Membrane</keyword>
<dbReference type="OrthoDB" id="46580at2759"/>
<evidence type="ECO:0000313" key="4">
    <source>
        <dbReference type="EMBL" id="CAB9501431.1"/>
    </source>
</evidence>
<reference evidence="4" key="1">
    <citation type="submission" date="2020-06" db="EMBL/GenBank/DDBJ databases">
        <authorList>
            <consortium name="Plant Systems Biology data submission"/>
        </authorList>
    </citation>
    <scope>NUCLEOTIDE SEQUENCE</scope>
    <source>
        <strain evidence="4">D6</strain>
    </source>
</reference>
<feature type="region of interest" description="Disordered" evidence="1">
    <location>
        <begin position="181"/>
        <end position="241"/>
    </location>
</feature>
<feature type="compositionally biased region" description="Polar residues" evidence="1">
    <location>
        <begin position="209"/>
        <end position="226"/>
    </location>
</feature>
<dbReference type="GO" id="GO:0016020">
    <property type="term" value="C:membrane"/>
    <property type="evidence" value="ECO:0007669"/>
    <property type="project" value="InterPro"/>
</dbReference>
<feature type="region of interest" description="Disordered" evidence="1">
    <location>
        <begin position="480"/>
        <end position="501"/>
    </location>
</feature>
<dbReference type="GO" id="GO:0006874">
    <property type="term" value="P:intracellular calcium ion homeostasis"/>
    <property type="evidence" value="ECO:0007669"/>
    <property type="project" value="TreeGrafter"/>
</dbReference>
<dbReference type="PANTHER" id="PTHR31323:SF1">
    <property type="entry name" value="MECHANOSENSITIVE ION CHANNEL PROTEIN"/>
    <property type="match status" value="1"/>
</dbReference>
<feature type="region of interest" description="Disordered" evidence="1">
    <location>
        <begin position="1"/>
        <end position="45"/>
    </location>
</feature>
<gene>
    <name evidence="4" type="ORF">SEMRO_108_G054310.1</name>
</gene>
<feature type="domain" description="Mechanosensitive ion channel MscS" evidence="3">
    <location>
        <begin position="789"/>
        <end position="869"/>
    </location>
</feature>
<keyword evidence="2" id="KW-1133">Transmembrane helix</keyword>
<dbReference type="InterPro" id="IPR006685">
    <property type="entry name" value="MscS_channel_2nd"/>
</dbReference>
<keyword evidence="2" id="KW-0812">Transmembrane</keyword>
<feature type="region of interest" description="Disordered" evidence="1">
    <location>
        <begin position="524"/>
        <end position="581"/>
    </location>
</feature>
<name>A0A9N8H5A4_9STRA</name>
<feature type="compositionally biased region" description="Acidic residues" evidence="1">
    <location>
        <begin position="481"/>
        <end position="495"/>
    </location>
</feature>
<dbReference type="GO" id="GO:0005262">
    <property type="term" value="F:calcium channel activity"/>
    <property type="evidence" value="ECO:0007669"/>
    <property type="project" value="TreeGrafter"/>
</dbReference>
<feature type="transmembrane region" description="Helical" evidence="2">
    <location>
        <begin position="290"/>
        <end position="308"/>
    </location>
</feature>
<feature type="transmembrane region" description="Helical" evidence="2">
    <location>
        <begin position="345"/>
        <end position="367"/>
    </location>
</feature>
<dbReference type="Proteomes" id="UP001153069">
    <property type="component" value="Unassembled WGS sequence"/>
</dbReference>
<feature type="transmembrane region" description="Helical" evidence="2">
    <location>
        <begin position="412"/>
        <end position="437"/>
    </location>
</feature>
<comment type="caution">
    <text evidence="4">The sequence shown here is derived from an EMBL/GenBank/DDBJ whole genome shotgun (WGS) entry which is preliminary data.</text>
</comment>
<dbReference type="PANTHER" id="PTHR31323">
    <property type="entry name" value="MECHANOSENSITIVE ION CHANNEL PROTEIN MSY2"/>
    <property type="match status" value="1"/>
</dbReference>
<evidence type="ECO:0000256" key="1">
    <source>
        <dbReference type="SAM" id="MobiDB-lite"/>
    </source>
</evidence>
<keyword evidence="5" id="KW-1185">Reference proteome</keyword>
<accession>A0A9N8H5A4</accession>
<feature type="transmembrane region" description="Helical" evidence="2">
    <location>
        <begin position="747"/>
        <end position="766"/>
    </location>
</feature>
<organism evidence="4 5">
    <name type="scientific">Seminavis robusta</name>
    <dbReference type="NCBI Taxonomy" id="568900"/>
    <lineage>
        <taxon>Eukaryota</taxon>
        <taxon>Sar</taxon>
        <taxon>Stramenopiles</taxon>
        <taxon>Ochrophyta</taxon>
        <taxon>Bacillariophyta</taxon>
        <taxon>Bacillariophyceae</taxon>
        <taxon>Bacillariophycidae</taxon>
        <taxon>Naviculales</taxon>
        <taxon>Naviculaceae</taxon>
        <taxon>Seminavis</taxon>
    </lineage>
</organism>
<evidence type="ECO:0000259" key="3">
    <source>
        <dbReference type="Pfam" id="PF00924"/>
    </source>
</evidence>
<sequence length="1018" mass="114919">MQSPSRWGKSTGGGEARTPERRNTSDNNNDTTQEEEQPYQPPRQRVTVNDLDVEEAEGTVVQVLEERHRQSLNPTGSVQHKIQRLEEAAEARRIDIIRKTHRRAASGHASHMLHQIEEEDDGFSILLNRRDRLTENDGLLRALNPRHNNPTNPYASNLDHHLLKGQQEEQETTDEFARLTSTTTIDHQKYNNNIRQRSPRGLPLHGHPKTSSSDYFATNQDGFVNASSNSSNNNQQRGDDPYASIKQSILSGAKGRIRRVVPRWIRELCSMCHPMRLFNNCHDILVRSQFLWIGFPCLLGSAFCVYILDNPRLHFLPGDTTLAVWLLFATRQTVTLGIARMTVYVLVDGLMLGTHLAVQTLGPLVTLTAATGKGWPAIMVFWGLWNLVLIHGDHPFQLNWLYWTEMELFNQNFGGLLVNSLLYTRILFAAILGGLFVSAKRTIFALRFGRKQVVEFRGRLKKTLADIVLIDEVATLAEQAEKEEVEESSSEEEPPSWDLMSPSLVQQNLNDILWIPKIEYQDSNTSEFSSKTPDEPANKTPANTEKRTSFADKPVPPSSADKPVPTSPPKPSRHTLRRTESGRIHLKDMLDSWDEPGSDSDKVSDISIHEILKFRRALSHLEEDNIFGEAFGSTASRDECIANSHSVYYRLLKLAHESDNNLDASGGRKHNDVLPFDVLGLLCLGDDGKTLNEGKKRKIRKLFTPDRCGKIPLLPFIQSIDSCYKKLVFLRASVRSASLLDRVLERLFNALFYFVLVLFLSSVLQLHPWTLMVSITSLLVSVSFALGSSISHYVEGVFLIAVRRPFDLGDRIIMSSADCIDPLPDVPKNSWLVEEVTLATTTLRYARTNEVCTVNNWSLSSTRIVNLARSPNAILNFPFSAHISILEGNKLEQFKKAIQKFVSERPRVWETLAFVRHDMADVGNEAVNLSFAIRHRSPWQEAGRIKNDRTEVFRFLYQLGNQLNVHFSAPAEQNIVYQGGALRRGDTDDMSSRDLIKKSNIRPIPVEPMVGGGAGKMF</sequence>
<dbReference type="Pfam" id="PF00924">
    <property type="entry name" value="MS_channel_2nd"/>
    <property type="match status" value="1"/>
</dbReference>
<evidence type="ECO:0000313" key="5">
    <source>
        <dbReference type="Proteomes" id="UP001153069"/>
    </source>
</evidence>
<dbReference type="EMBL" id="CAICTM010000107">
    <property type="protein sequence ID" value="CAB9501431.1"/>
    <property type="molecule type" value="Genomic_DNA"/>
</dbReference>
<dbReference type="AlphaFoldDB" id="A0A9N8H5A4"/>
<feature type="compositionally biased region" description="Polar residues" evidence="1">
    <location>
        <begin position="181"/>
        <end position="196"/>
    </location>
</feature>